<name>A0ABR7TUQ6_9BACT</name>
<reference evidence="2 3" key="1">
    <citation type="submission" date="2020-09" db="EMBL/GenBank/DDBJ databases">
        <title>Genome sequences of type strains of Chitinophaga qingshengii and Chitinophaga varians.</title>
        <authorList>
            <person name="Kittiwongwattana C."/>
        </authorList>
    </citation>
    <scope>NUCLEOTIDE SEQUENCE [LARGE SCALE GENOMIC DNA]</scope>
    <source>
        <strain evidence="2 3">JCM 30026</strain>
    </source>
</reference>
<evidence type="ECO:0000313" key="2">
    <source>
        <dbReference type="EMBL" id="MBC9933343.1"/>
    </source>
</evidence>
<evidence type="ECO:0000256" key="1">
    <source>
        <dbReference type="SAM" id="Phobius"/>
    </source>
</evidence>
<proteinExistence type="predicted"/>
<dbReference type="Proteomes" id="UP000659124">
    <property type="component" value="Unassembled WGS sequence"/>
</dbReference>
<evidence type="ECO:0008006" key="4">
    <source>
        <dbReference type="Google" id="ProtNLM"/>
    </source>
</evidence>
<comment type="caution">
    <text evidence="2">The sequence shown here is derived from an EMBL/GenBank/DDBJ whole genome shotgun (WGS) entry which is preliminary data.</text>
</comment>
<sequence>MYIVLTLTFVFAGMVAYAIYKARTTVSAAISALPVPPEGENAIAAVLITGITNSTFTVTRYLRNIRNASTDRFVTVAIRQIVSTPVGTTTSIRVMENLAPGTERTLGHVDNVQDGKSPIYIGYEIIWARYTPAPLCYPHTQPSAPHMGWIDNAELKPGLLYQILMLEQ</sequence>
<dbReference type="EMBL" id="JACVFC010000003">
    <property type="protein sequence ID" value="MBC9933343.1"/>
    <property type="molecule type" value="Genomic_DNA"/>
</dbReference>
<organism evidence="2 3">
    <name type="scientific">Chitinophaga qingshengii</name>
    <dbReference type="NCBI Taxonomy" id="1569794"/>
    <lineage>
        <taxon>Bacteria</taxon>
        <taxon>Pseudomonadati</taxon>
        <taxon>Bacteroidota</taxon>
        <taxon>Chitinophagia</taxon>
        <taxon>Chitinophagales</taxon>
        <taxon>Chitinophagaceae</taxon>
        <taxon>Chitinophaga</taxon>
    </lineage>
</organism>
<evidence type="ECO:0000313" key="3">
    <source>
        <dbReference type="Proteomes" id="UP000659124"/>
    </source>
</evidence>
<protein>
    <recommendedName>
        <fullName evidence="4">DUF3592 domain-containing protein</fullName>
    </recommendedName>
</protein>
<dbReference type="RefSeq" id="WP_188090452.1">
    <property type="nucleotide sequence ID" value="NZ_JACVFC010000003.1"/>
</dbReference>
<keyword evidence="1" id="KW-1133">Transmembrane helix</keyword>
<keyword evidence="1" id="KW-0472">Membrane</keyword>
<gene>
    <name evidence="2" type="ORF">ICL07_23330</name>
</gene>
<accession>A0ABR7TUQ6</accession>
<keyword evidence="1" id="KW-0812">Transmembrane</keyword>
<feature type="transmembrane region" description="Helical" evidence="1">
    <location>
        <begin position="42"/>
        <end position="62"/>
    </location>
</feature>
<keyword evidence="3" id="KW-1185">Reference proteome</keyword>